<evidence type="ECO:0000256" key="3">
    <source>
        <dbReference type="ARBA" id="ARBA00023134"/>
    </source>
</evidence>
<dbReference type="SUPFAM" id="SSF52540">
    <property type="entry name" value="P-loop containing nucleoside triphosphate hydrolases"/>
    <property type="match status" value="1"/>
</dbReference>
<dbReference type="Proteomes" id="UP001054837">
    <property type="component" value="Unassembled WGS sequence"/>
</dbReference>
<dbReference type="SUPFAM" id="SSF50465">
    <property type="entry name" value="EF-Tu/eEF-1alpha/eIF2-gamma C-terminal domain"/>
    <property type="match status" value="1"/>
</dbReference>
<comment type="similarity">
    <text evidence="1">Belongs to the TRAFAC class translation factor GTPase superfamily. Classic translation factor GTPase family. EF-Tu/EF-1A subfamily.</text>
</comment>
<dbReference type="CDD" id="cd03708">
    <property type="entry name" value="GTPBP_III"/>
    <property type="match status" value="1"/>
</dbReference>
<keyword evidence="3" id="KW-0342">GTP-binding</keyword>
<dbReference type="Gene3D" id="2.40.30.10">
    <property type="entry name" value="Translation factors"/>
    <property type="match status" value="1"/>
</dbReference>
<dbReference type="PANTHER" id="PTHR43721">
    <property type="entry name" value="ELONGATION FACTOR TU-RELATED"/>
    <property type="match status" value="1"/>
</dbReference>
<dbReference type="GO" id="GO:0003746">
    <property type="term" value="F:translation elongation factor activity"/>
    <property type="evidence" value="ECO:0007669"/>
    <property type="project" value="TreeGrafter"/>
</dbReference>
<accession>A0AAV4WNB3</accession>
<dbReference type="InterPro" id="IPR027417">
    <property type="entry name" value="P-loop_NTPase"/>
</dbReference>
<dbReference type="AlphaFoldDB" id="A0AAV4WNB3"/>
<evidence type="ECO:0000313" key="5">
    <source>
        <dbReference type="EMBL" id="GIY83043.1"/>
    </source>
</evidence>
<dbReference type="CDD" id="cd03694">
    <property type="entry name" value="GTPBP_II"/>
    <property type="match status" value="1"/>
</dbReference>
<comment type="caution">
    <text evidence="5">The sequence shown here is derived from an EMBL/GenBank/DDBJ whole genome shotgun (WGS) entry which is preliminary data.</text>
</comment>
<dbReference type="InterPro" id="IPR009000">
    <property type="entry name" value="Transl_B-barrel_sf"/>
</dbReference>
<feature type="non-terminal residue" evidence="5">
    <location>
        <position position="1"/>
    </location>
</feature>
<name>A0AAV4WNB3_9ARAC</name>
<evidence type="ECO:0000259" key="4">
    <source>
        <dbReference type="PROSITE" id="PS51722"/>
    </source>
</evidence>
<dbReference type="Pfam" id="PF00009">
    <property type="entry name" value="GTP_EFTU"/>
    <property type="match status" value="1"/>
</dbReference>
<protein>
    <submittedName>
        <fullName evidence="5">GTP-binding protein 2</fullName>
    </submittedName>
</protein>
<sequence>QGEAIYTIGVSDAGKLIGLDDKEMQESRSTLYRMAEKLGADITNLGERNVDGNSNQFKKTVAEFLVRKIPDDQPSVELRIAVLGNSDVGKSTLLGVLTQGERDNGHGSARLNLFRHLHEIQSGRTSSISHEILGFDSQGSAMTYSTCRTAEEICDSSKKLITFIDLAGHRKYLKTTVFGLTGHSPHFAVLVISAVCGLSGITKEHLGLAMLVDIPIVVVINKIDIASPARLNATLLQLQELLQTTGYKKVSFQVFTEEDVLSAASSFASDKIIPIFSISCVTGKGLNLLYNFLNILPPFINQKDRELMMQKPAEFQIDETFHVPDVGLVVSGILTSGVIHEGDKLQVGPSDNGRFDSTQVLSLHRHKVPSRVVRACESATLAISSQNIPLRKGMVLISQQVRPPVCYYFQAKIQVLFHETSICSGFQASVYIGNIRQTATILGIMGKSSLSVNETASVIFKFIQRPECVHPGSKILLRVGQTKAVGRVTQVFLFGDNLPLKVSPIHQ</sequence>
<keyword evidence="2" id="KW-0547">Nucleotide-binding</keyword>
<dbReference type="InterPro" id="IPR000795">
    <property type="entry name" value="T_Tr_GTP-bd_dom"/>
</dbReference>
<evidence type="ECO:0000256" key="1">
    <source>
        <dbReference type="ARBA" id="ARBA00007249"/>
    </source>
</evidence>
<dbReference type="PANTHER" id="PTHR43721:SF3">
    <property type="entry name" value="GTP-BINDING PROTEIN 2"/>
    <property type="match status" value="1"/>
</dbReference>
<dbReference type="GO" id="GO:0005525">
    <property type="term" value="F:GTP binding"/>
    <property type="evidence" value="ECO:0007669"/>
    <property type="project" value="UniProtKB-KW"/>
</dbReference>
<gene>
    <name evidence="5" type="primary">GTPBP2</name>
    <name evidence="5" type="ORF">CDAR_316321</name>
</gene>
<evidence type="ECO:0000313" key="6">
    <source>
        <dbReference type="Proteomes" id="UP001054837"/>
    </source>
</evidence>
<dbReference type="FunFam" id="3.40.50.300:FF:000091">
    <property type="entry name" value="Probable GTP-binding protein 1"/>
    <property type="match status" value="1"/>
</dbReference>
<feature type="domain" description="Tr-type G" evidence="4">
    <location>
        <begin position="75"/>
        <end position="303"/>
    </location>
</feature>
<proteinExistence type="inferred from homology"/>
<dbReference type="InterPro" id="IPR050055">
    <property type="entry name" value="EF-Tu_GTPase"/>
</dbReference>
<dbReference type="FunFam" id="2.40.30.10:FF:000014">
    <property type="entry name" value="Probable GTP-binding protein 1"/>
    <property type="match status" value="1"/>
</dbReference>
<dbReference type="PRINTS" id="PR00449">
    <property type="entry name" value="RASTRNSFRMNG"/>
</dbReference>
<dbReference type="Gene3D" id="3.40.50.300">
    <property type="entry name" value="P-loop containing nucleotide triphosphate hydrolases"/>
    <property type="match status" value="1"/>
</dbReference>
<keyword evidence="6" id="KW-1185">Reference proteome</keyword>
<dbReference type="CDD" id="cd04165">
    <property type="entry name" value="GTPBP1_like"/>
    <property type="match status" value="1"/>
</dbReference>
<evidence type="ECO:0000256" key="2">
    <source>
        <dbReference type="ARBA" id="ARBA00022741"/>
    </source>
</evidence>
<dbReference type="PROSITE" id="PS51722">
    <property type="entry name" value="G_TR_2"/>
    <property type="match status" value="1"/>
</dbReference>
<reference evidence="5 6" key="1">
    <citation type="submission" date="2021-06" db="EMBL/GenBank/DDBJ databases">
        <title>Caerostris darwini draft genome.</title>
        <authorList>
            <person name="Kono N."/>
            <person name="Arakawa K."/>
        </authorList>
    </citation>
    <scope>NUCLEOTIDE SEQUENCE [LARGE SCALE GENOMIC DNA]</scope>
</reference>
<dbReference type="GO" id="GO:0003924">
    <property type="term" value="F:GTPase activity"/>
    <property type="evidence" value="ECO:0007669"/>
    <property type="project" value="InterPro"/>
</dbReference>
<dbReference type="InterPro" id="IPR009001">
    <property type="entry name" value="Transl_elong_EF1A/Init_IF2_C"/>
</dbReference>
<dbReference type="InterPro" id="IPR035531">
    <property type="entry name" value="GTPBP1-like"/>
</dbReference>
<dbReference type="SUPFAM" id="SSF50447">
    <property type="entry name" value="Translation proteins"/>
    <property type="match status" value="1"/>
</dbReference>
<dbReference type="EMBL" id="BPLQ01014770">
    <property type="protein sequence ID" value="GIY83043.1"/>
    <property type="molecule type" value="Genomic_DNA"/>
</dbReference>
<organism evidence="5 6">
    <name type="scientific">Caerostris darwini</name>
    <dbReference type="NCBI Taxonomy" id="1538125"/>
    <lineage>
        <taxon>Eukaryota</taxon>
        <taxon>Metazoa</taxon>
        <taxon>Ecdysozoa</taxon>
        <taxon>Arthropoda</taxon>
        <taxon>Chelicerata</taxon>
        <taxon>Arachnida</taxon>
        <taxon>Araneae</taxon>
        <taxon>Araneomorphae</taxon>
        <taxon>Entelegynae</taxon>
        <taxon>Araneoidea</taxon>
        <taxon>Araneidae</taxon>
        <taxon>Caerostris</taxon>
    </lineage>
</organism>